<dbReference type="InterPro" id="IPR016152">
    <property type="entry name" value="PTrfase/Anion_transptr"/>
</dbReference>
<reference evidence="5" key="1">
    <citation type="journal article" date="2011" name="J. Bacteriol.">
        <title>Genome sequences of eight morphologically diverse alphaproteobacteria.</title>
        <authorList>
            <consortium name="US DOE Joint Genome Institute"/>
            <person name="Brown P.J."/>
            <person name="Kysela D.T."/>
            <person name="Buechlein A."/>
            <person name="Hemmerich C."/>
            <person name="Brun Y.V."/>
        </authorList>
    </citation>
    <scope>NUCLEOTIDE SEQUENCE [LARGE SCALE GENOMIC DNA]</scope>
    <source>
        <strain evidence="5">ATCC 17100 / ATH 3.1.1 / DSM 162 / LMG 4299</strain>
    </source>
</reference>
<evidence type="ECO:0000256" key="2">
    <source>
        <dbReference type="ARBA" id="ARBA00022679"/>
    </source>
</evidence>
<name>E3HYS1_RHOVT</name>
<evidence type="ECO:0000313" key="5">
    <source>
        <dbReference type="Proteomes" id="UP000001399"/>
    </source>
</evidence>
<dbReference type="GO" id="GO:0016740">
    <property type="term" value="F:transferase activity"/>
    <property type="evidence" value="ECO:0007669"/>
    <property type="project" value="UniProtKB-KW"/>
</dbReference>
<dbReference type="InterPro" id="IPR002178">
    <property type="entry name" value="PTS_EIIA_type-2_dom"/>
</dbReference>
<organism evidence="4 5">
    <name type="scientific">Rhodomicrobium vannielii (strain ATCC 17100 / DSM 162 / LMG 4299 / NCIMB 10020 / ATH 3.1.1)</name>
    <dbReference type="NCBI Taxonomy" id="648757"/>
    <lineage>
        <taxon>Bacteria</taxon>
        <taxon>Pseudomonadati</taxon>
        <taxon>Pseudomonadota</taxon>
        <taxon>Alphaproteobacteria</taxon>
        <taxon>Hyphomicrobiales</taxon>
        <taxon>Hyphomicrobiaceae</taxon>
        <taxon>Rhodomicrobium</taxon>
    </lineage>
</organism>
<comment type="subcellular location">
    <subcellularLocation>
        <location evidence="1">Cytoplasm</location>
    </subcellularLocation>
</comment>
<dbReference type="HOGENOM" id="CLU_072531_5_2_5"/>
<dbReference type="PANTHER" id="PTHR47738">
    <property type="entry name" value="PTS SYSTEM FRUCTOSE-LIKE EIIA COMPONENT-RELATED"/>
    <property type="match status" value="1"/>
</dbReference>
<dbReference type="InterPro" id="IPR051541">
    <property type="entry name" value="PTS_SugarTrans_NitroReg"/>
</dbReference>
<protein>
    <submittedName>
        <fullName evidence="4">Putative PTS IIA-like nitrogen-regulatory protein PtsN</fullName>
    </submittedName>
</protein>
<dbReference type="Gene3D" id="3.40.930.10">
    <property type="entry name" value="Mannitol-specific EII, Chain A"/>
    <property type="match status" value="1"/>
</dbReference>
<dbReference type="SUPFAM" id="SSF55804">
    <property type="entry name" value="Phoshotransferase/anion transport protein"/>
    <property type="match status" value="1"/>
</dbReference>
<accession>E3HYS1</accession>
<proteinExistence type="predicted"/>
<dbReference type="PANTHER" id="PTHR47738:SF1">
    <property type="entry name" value="NITROGEN REGULATORY PROTEIN"/>
    <property type="match status" value="1"/>
</dbReference>
<evidence type="ECO:0000256" key="1">
    <source>
        <dbReference type="ARBA" id="ARBA00004496"/>
    </source>
</evidence>
<dbReference type="KEGG" id="rva:Rvan_0531"/>
<keyword evidence="2" id="KW-0808">Transferase</keyword>
<evidence type="ECO:0000259" key="3">
    <source>
        <dbReference type="PROSITE" id="PS51094"/>
    </source>
</evidence>
<dbReference type="GO" id="GO:0005737">
    <property type="term" value="C:cytoplasm"/>
    <property type="evidence" value="ECO:0007669"/>
    <property type="project" value="UniProtKB-SubCell"/>
</dbReference>
<dbReference type="eggNOG" id="COG1762">
    <property type="taxonomic scope" value="Bacteria"/>
</dbReference>
<dbReference type="GO" id="GO:0030295">
    <property type="term" value="F:protein kinase activator activity"/>
    <property type="evidence" value="ECO:0007669"/>
    <property type="project" value="TreeGrafter"/>
</dbReference>
<dbReference type="AlphaFoldDB" id="E3HYS1"/>
<dbReference type="FunFam" id="3.40.930.10:FF:000009">
    <property type="entry name" value="PTS system, fructose specific IIABC component"/>
    <property type="match status" value="1"/>
</dbReference>
<dbReference type="CDD" id="cd00211">
    <property type="entry name" value="PTS_IIA_fru"/>
    <property type="match status" value="1"/>
</dbReference>
<gene>
    <name evidence="4" type="ordered locus">Rvan_0531</name>
</gene>
<dbReference type="Proteomes" id="UP000001399">
    <property type="component" value="Chromosome"/>
</dbReference>
<evidence type="ECO:0000313" key="4">
    <source>
        <dbReference type="EMBL" id="ADP69812.1"/>
    </source>
</evidence>
<dbReference type="Pfam" id="PF00359">
    <property type="entry name" value="PTS_EIIA_2"/>
    <property type="match status" value="1"/>
</dbReference>
<dbReference type="EMBL" id="CP002292">
    <property type="protein sequence ID" value="ADP69812.1"/>
    <property type="molecule type" value="Genomic_DNA"/>
</dbReference>
<sequence length="158" mass="16982">MGHDMDLSDLITPYGVIPSLKAANKKQALKILSERAADLTGLNSVEIFNILIQRERLGSTGVGSGIAIPHGKLTTIKASVGVFARLEEPLDFDSIDEEPVDIIMLLLAPESAGADHLKALARVSRLLRDQKSVDKLRACRDRAAIYAVLTEKAASHAA</sequence>
<dbReference type="PROSITE" id="PS00372">
    <property type="entry name" value="PTS_EIIA_TYPE_2_HIS"/>
    <property type="match status" value="1"/>
</dbReference>
<feature type="domain" description="PTS EIIA type-2" evidence="3">
    <location>
        <begin position="9"/>
        <end position="152"/>
    </location>
</feature>
<dbReference type="PROSITE" id="PS51094">
    <property type="entry name" value="PTS_EIIA_TYPE_2"/>
    <property type="match status" value="1"/>
</dbReference>
<dbReference type="STRING" id="648757.Rvan_0531"/>
<keyword evidence="5" id="KW-1185">Reference proteome</keyword>